<dbReference type="SUPFAM" id="SSF159501">
    <property type="entry name" value="EreA/ChaN-like"/>
    <property type="match status" value="1"/>
</dbReference>
<proteinExistence type="predicted"/>
<keyword evidence="1" id="KW-0732">Signal</keyword>
<dbReference type="Proteomes" id="UP000603640">
    <property type="component" value="Unassembled WGS sequence"/>
</dbReference>
<feature type="domain" description="Haem-binding uptake Tiki superfamily ChaN" evidence="2">
    <location>
        <begin position="44"/>
        <end position="250"/>
    </location>
</feature>
<dbReference type="AlphaFoldDB" id="A0A923N6K3"/>
<accession>A0A923N6K3</accession>
<comment type="caution">
    <text evidence="3">The sequence shown here is derived from an EMBL/GenBank/DDBJ whole genome shotgun (WGS) entry which is preliminary data.</text>
</comment>
<evidence type="ECO:0000313" key="4">
    <source>
        <dbReference type="Proteomes" id="UP000603640"/>
    </source>
</evidence>
<dbReference type="EMBL" id="JACRVF010000003">
    <property type="protein sequence ID" value="MBC5993598.1"/>
    <property type="molecule type" value="Genomic_DNA"/>
</dbReference>
<reference evidence="3" key="1">
    <citation type="submission" date="2020-08" db="EMBL/GenBank/DDBJ databases">
        <title>Pontibacter sp. SD6 16S ribosomal RNA gene Genome sequencing and assembly.</title>
        <authorList>
            <person name="Kang M."/>
        </authorList>
    </citation>
    <scope>NUCLEOTIDE SEQUENCE</scope>
    <source>
        <strain evidence="3">SD6</strain>
    </source>
</reference>
<dbReference type="CDD" id="cd14727">
    <property type="entry name" value="ChanN-like"/>
    <property type="match status" value="1"/>
</dbReference>
<organism evidence="3 4">
    <name type="scientific">Pontibacter cellulosilyticus</name>
    <dbReference type="NCBI Taxonomy" id="1720253"/>
    <lineage>
        <taxon>Bacteria</taxon>
        <taxon>Pseudomonadati</taxon>
        <taxon>Bacteroidota</taxon>
        <taxon>Cytophagia</taxon>
        <taxon>Cytophagales</taxon>
        <taxon>Hymenobacteraceae</taxon>
        <taxon>Pontibacter</taxon>
    </lineage>
</organism>
<protein>
    <submittedName>
        <fullName evidence="3">ChaN family lipoprotein</fullName>
    </submittedName>
</protein>
<dbReference type="RefSeq" id="WP_187067615.1">
    <property type="nucleotide sequence ID" value="NZ_JACRVF010000003.1"/>
</dbReference>
<gene>
    <name evidence="3" type="ORF">H8S84_12195</name>
</gene>
<sequence>MKNILPALILFLMMTALTTFAQNKDKPAYQLFTKNGKSIKYSKMLDELEEADVVLFGEQHNDPIAHWLQLELSKDLHKEHKQNLALGAEMFEADVQLVLNEYLAGVVPENNFEQESRIWTNYKTDYKPLVRYAKDNKLPFIATNVPRRYAATVAAGSLTALENVSADAKKYIAPLPIKVDMELLGYKNMLAMFGSSTHGNTKSQNIVQAQALKDATMAHFILGQVNAGKKVLHFNGAYHSDNFEGIGWYLKQGNPQLKTFTITTVLQEDLEKLSEEHKNKADFILVVPASMTRTY</sequence>
<keyword evidence="4" id="KW-1185">Reference proteome</keyword>
<feature type="chain" id="PRO_5038093093" evidence="1">
    <location>
        <begin position="22"/>
        <end position="295"/>
    </location>
</feature>
<dbReference type="InterPro" id="IPR007314">
    <property type="entry name" value="Cofac_haem-bd_dom"/>
</dbReference>
<evidence type="ECO:0000259" key="2">
    <source>
        <dbReference type="Pfam" id="PF04187"/>
    </source>
</evidence>
<evidence type="ECO:0000256" key="1">
    <source>
        <dbReference type="SAM" id="SignalP"/>
    </source>
</evidence>
<name>A0A923N6K3_9BACT</name>
<feature type="signal peptide" evidence="1">
    <location>
        <begin position="1"/>
        <end position="21"/>
    </location>
</feature>
<dbReference type="Pfam" id="PF04187">
    <property type="entry name" value="Cofac_haem_bdg"/>
    <property type="match status" value="1"/>
</dbReference>
<dbReference type="Gene3D" id="3.40.50.11550">
    <property type="match status" value="2"/>
</dbReference>
<keyword evidence="3" id="KW-0449">Lipoprotein</keyword>
<evidence type="ECO:0000313" key="3">
    <source>
        <dbReference type="EMBL" id="MBC5993598.1"/>
    </source>
</evidence>